<dbReference type="EC" id="3.1.11.6" evidence="5"/>
<evidence type="ECO:0000256" key="5">
    <source>
        <dbReference type="HAMAP-Rule" id="MF_00378"/>
    </source>
</evidence>
<keyword evidence="12" id="KW-1185">Reference proteome</keyword>
<dbReference type="KEGG" id="hbs:IPV69_11115"/>
<dbReference type="EMBL" id="CP063458">
    <property type="protein sequence ID" value="QOV91862.1"/>
    <property type="molecule type" value="Genomic_DNA"/>
</dbReference>
<comment type="subunit">
    <text evidence="5">Heterooligomer composed of large and small subunits.</text>
</comment>
<evidence type="ECO:0000259" key="9">
    <source>
        <dbReference type="Pfam" id="PF02601"/>
    </source>
</evidence>
<evidence type="ECO:0000256" key="4">
    <source>
        <dbReference type="ARBA" id="ARBA00022839"/>
    </source>
</evidence>
<evidence type="ECO:0000256" key="7">
    <source>
        <dbReference type="SAM" id="Coils"/>
    </source>
</evidence>
<dbReference type="GO" id="GO:0006308">
    <property type="term" value="P:DNA catabolic process"/>
    <property type="evidence" value="ECO:0007669"/>
    <property type="project" value="UniProtKB-UniRule"/>
</dbReference>
<sequence>MASGFFDFHSRVVRGQRGQPDVPAEPPGTPAKQGRPGQPDALTVSELATRIAGTLRAGFPSPVWVKGEVTGYRGPAASGHHYFRLKDDRSAIDVVVWASEASRIRFKWADGMEVLACGSVATFPGKSTYQLKLIQLLPVGQGALELAFRQLKERLEREGLFADERKKPIPVYPRRIALVTSREAAGLADMLKVFRPFPWLKLMLFHVPVQGTAAHPAIAGALHAINRHAERLGGVDVILLGRGGGSLEDLWAFNEEVVARAVADSAIPVVTGIGHEVDVSIADLAADYHAHTPTEAARVITHHWRQSARLLQEATGRLAMHVRDTLRSARRELGAIAGHEAFRRPMDVIVRSRQQRLDDVQKSTQIALRRRLDGLRARVEIADVRLQKHRPAQVLADLRQRLDRLATRFAERHPRHQVQRQSDRLAELQSRLQTAMRQAVVSRRNVLDALTRQLDAIGPQQVLRRGYSITMRKKDRQIIRSAAEIRPGDQMITRFADDAYEWTAGDGQMSLFS</sequence>
<accession>A0A7M2X358</accession>
<evidence type="ECO:0000256" key="8">
    <source>
        <dbReference type="SAM" id="MobiDB-lite"/>
    </source>
</evidence>
<dbReference type="GO" id="GO:0003676">
    <property type="term" value="F:nucleic acid binding"/>
    <property type="evidence" value="ECO:0007669"/>
    <property type="project" value="InterPro"/>
</dbReference>
<feature type="coiled-coil region" evidence="7">
    <location>
        <begin position="418"/>
        <end position="445"/>
    </location>
</feature>
<gene>
    <name evidence="5 11" type="primary">xseA</name>
    <name evidence="11" type="ORF">IPV69_11115</name>
</gene>
<keyword evidence="2 5" id="KW-0540">Nuclease</keyword>
<keyword evidence="1 5" id="KW-0963">Cytoplasm</keyword>
<dbReference type="Proteomes" id="UP000593765">
    <property type="component" value="Chromosome"/>
</dbReference>
<dbReference type="InterPro" id="IPR003753">
    <property type="entry name" value="Exonuc_VII_L"/>
</dbReference>
<evidence type="ECO:0000256" key="1">
    <source>
        <dbReference type="ARBA" id="ARBA00022490"/>
    </source>
</evidence>
<dbReference type="GO" id="GO:0009318">
    <property type="term" value="C:exodeoxyribonuclease VII complex"/>
    <property type="evidence" value="ECO:0007669"/>
    <property type="project" value="UniProtKB-UniRule"/>
</dbReference>
<evidence type="ECO:0000259" key="10">
    <source>
        <dbReference type="Pfam" id="PF13742"/>
    </source>
</evidence>
<comment type="function">
    <text evidence="5">Bidirectionally degrades single-stranded DNA into large acid-insoluble oligonucleotides, which are then degraded further into small acid-soluble oligonucleotides.</text>
</comment>
<feature type="domain" description="Exonuclease VII large subunit C-terminal" evidence="9">
    <location>
        <begin position="160"/>
        <end position="500"/>
    </location>
</feature>
<dbReference type="HAMAP" id="MF_00378">
    <property type="entry name" value="Exonuc_7_L"/>
    <property type="match status" value="1"/>
</dbReference>
<dbReference type="Pfam" id="PF13742">
    <property type="entry name" value="tRNA_anti_2"/>
    <property type="match status" value="1"/>
</dbReference>
<dbReference type="NCBIfam" id="TIGR00237">
    <property type="entry name" value="xseA"/>
    <property type="match status" value="1"/>
</dbReference>
<dbReference type="InterPro" id="IPR025824">
    <property type="entry name" value="OB-fold_nuc-bd_dom"/>
</dbReference>
<keyword evidence="4 5" id="KW-0269">Exonuclease</keyword>
<reference evidence="11 12" key="1">
    <citation type="submission" date="2020-10" db="EMBL/GenBank/DDBJ databases">
        <title>Wide distribution of Phycisphaera-like planctomycetes from WD2101 soil group in peatlands and genome analysis of the first cultivated representative.</title>
        <authorList>
            <person name="Dedysh S.N."/>
            <person name="Beletsky A.V."/>
            <person name="Ivanova A."/>
            <person name="Kulichevskaya I.S."/>
            <person name="Suzina N.E."/>
            <person name="Philippov D.A."/>
            <person name="Rakitin A.L."/>
            <person name="Mardanov A.V."/>
            <person name="Ravin N.V."/>
        </authorList>
    </citation>
    <scope>NUCLEOTIDE SEQUENCE [LARGE SCALE GENOMIC DNA]</scope>
    <source>
        <strain evidence="11 12">M1803</strain>
    </source>
</reference>
<organism evidence="11 12">
    <name type="scientific">Humisphaera borealis</name>
    <dbReference type="NCBI Taxonomy" id="2807512"/>
    <lineage>
        <taxon>Bacteria</taxon>
        <taxon>Pseudomonadati</taxon>
        <taxon>Planctomycetota</taxon>
        <taxon>Phycisphaerae</taxon>
        <taxon>Tepidisphaerales</taxon>
        <taxon>Tepidisphaeraceae</taxon>
        <taxon>Humisphaera</taxon>
    </lineage>
</organism>
<proteinExistence type="inferred from homology"/>
<comment type="similarity">
    <text evidence="5 6">Belongs to the XseA family.</text>
</comment>
<keyword evidence="3 5" id="KW-0378">Hydrolase</keyword>
<feature type="domain" description="OB-fold nucleic acid binding" evidence="10">
    <location>
        <begin position="42"/>
        <end position="134"/>
    </location>
</feature>
<evidence type="ECO:0000256" key="2">
    <source>
        <dbReference type="ARBA" id="ARBA00022722"/>
    </source>
</evidence>
<dbReference type="InterPro" id="IPR020579">
    <property type="entry name" value="Exonuc_VII_lsu_C"/>
</dbReference>
<evidence type="ECO:0000256" key="6">
    <source>
        <dbReference type="RuleBase" id="RU004355"/>
    </source>
</evidence>
<name>A0A7M2X358_9BACT</name>
<feature type="region of interest" description="Disordered" evidence="8">
    <location>
        <begin position="16"/>
        <end position="41"/>
    </location>
</feature>
<dbReference type="AlphaFoldDB" id="A0A7M2X358"/>
<evidence type="ECO:0000313" key="11">
    <source>
        <dbReference type="EMBL" id="QOV91862.1"/>
    </source>
</evidence>
<comment type="subcellular location">
    <subcellularLocation>
        <location evidence="5 6">Cytoplasm</location>
    </subcellularLocation>
</comment>
<evidence type="ECO:0000256" key="3">
    <source>
        <dbReference type="ARBA" id="ARBA00022801"/>
    </source>
</evidence>
<dbReference type="PANTHER" id="PTHR30008:SF0">
    <property type="entry name" value="EXODEOXYRIBONUCLEASE 7 LARGE SUBUNIT"/>
    <property type="match status" value="1"/>
</dbReference>
<dbReference type="PANTHER" id="PTHR30008">
    <property type="entry name" value="EXODEOXYRIBONUCLEASE 7 LARGE SUBUNIT"/>
    <property type="match status" value="1"/>
</dbReference>
<dbReference type="Pfam" id="PF02601">
    <property type="entry name" value="Exonuc_VII_L"/>
    <property type="match status" value="1"/>
</dbReference>
<dbReference type="GO" id="GO:0005737">
    <property type="term" value="C:cytoplasm"/>
    <property type="evidence" value="ECO:0007669"/>
    <property type="project" value="UniProtKB-SubCell"/>
</dbReference>
<dbReference type="GO" id="GO:0008855">
    <property type="term" value="F:exodeoxyribonuclease VII activity"/>
    <property type="evidence" value="ECO:0007669"/>
    <property type="project" value="UniProtKB-UniRule"/>
</dbReference>
<comment type="catalytic activity">
    <reaction evidence="5 6">
        <text>Exonucleolytic cleavage in either 5'- to 3'- or 3'- to 5'-direction to yield nucleoside 5'-phosphates.</text>
        <dbReference type="EC" id="3.1.11.6"/>
    </reaction>
</comment>
<dbReference type="CDD" id="cd04489">
    <property type="entry name" value="ExoVII_LU_OBF"/>
    <property type="match status" value="1"/>
</dbReference>
<keyword evidence="7" id="KW-0175">Coiled coil</keyword>
<evidence type="ECO:0000313" key="12">
    <source>
        <dbReference type="Proteomes" id="UP000593765"/>
    </source>
</evidence>
<protein>
    <recommendedName>
        <fullName evidence="5">Exodeoxyribonuclease 7 large subunit</fullName>
        <ecNumber evidence="5">3.1.11.6</ecNumber>
    </recommendedName>
    <alternativeName>
        <fullName evidence="5">Exodeoxyribonuclease VII large subunit</fullName>
        <shortName evidence="5">Exonuclease VII large subunit</shortName>
    </alternativeName>
</protein>
<dbReference type="RefSeq" id="WP_206295179.1">
    <property type="nucleotide sequence ID" value="NZ_CP063458.1"/>
</dbReference>